<accession>A0A4Y9ZX16</accession>
<name>A0A4Y9ZX16_9AGAM</name>
<gene>
    <name evidence="1" type="ORF">EWM64_g5987</name>
</gene>
<dbReference type="Proteomes" id="UP000298061">
    <property type="component" value="Unassembled WGS sequence"/>
</dbReference>
<dbReference type="AlphaFoldDB" id="A0A4Y9ZX16"/>
<comment type="caution">
    <text evidence="1">The sequence shown here is derived from an EMBL/GenBank/DDBJ whole genome shotgun (WGS) entry which is preliminary data.</text>
</comment>
<organism evidence="1 2">
    <name type="scientific">Hericium alpestre</name>
    <dbReference type="NCBI Taxonomy" id="135208"/>
    <lineage>
        <taxon>Eukaryota</taxon>
        <taxon>Fungi</taxon>
        <taxon>Dikarya</taxon>
        <taxon>Basidiomycota</taxon>
        <taxon>Agaricomycotina</taxon>
        <taxon>Agaricomycetes</taxon>
        <taxon>Russulales</taxon>
        <taxon>Hericiaceae</taxon>
        <taxon>Hericium</taxon>
    </lineage>
</organism>
<sequence>MQSPTIAKCITRSLQVSSSPPLASTRRFMTSSPVKLPGTIKSASVLVPDPSIYEGHITSLPTDQSTHSEYARAGFAAHSLTNEHPYDAASPHGVRHSTHACGSNPEHIGFADQVGGQSAFGCSTEEGRGGNVSPVSEVKEQEAVAPGVYAACMQALGFTASVGDVKGKKADSGVGGPNVFSDRD</sequence>
<protein>
    <submittedName>
        <fullName evidence="1">Uncharacterized protein</fullName>
    </submittedName>
</protein>
<evidence type="ECO:0000313" key="1">
    <source>
        <dbReference type="EMBL" id="TFY78028.1"/>
    </source>
</evidence>
<evidence type="ECO:0000313" key="2">
    <source>
        <dbReference type="Proteomes" id="UP000298061"/>
    </source>
</evidence>
<proteinExistence type="predicted"/>
<keyword evidence="2" id="KW-1185">Reference proteome</keyword>
<dbReference type="EMBL" id="SFCI01000766">
    <property type="protein sequence ID" value="TFY78028.1"/>
    <property type="molecule type" value="Genomic_DNA"/>
</dbReference>
<dbReference type="OrthoDB" id="2687798at2759"/>
<reference evidence="1 2" key="1">
    <citation type="submission" date="2019-02" db="EMBL/GenBank/DDBJ databases">
        <title>Genome sequencing of the rare red list fungi Hericium alpestre (H. flagellum).</title>
        <authorList>
            <person name="Buettner E."/>
            <person name="Kellner H."/>
        </authorList>
    </citation>
    <scope>NUCLEOTIDE SEQUENCE [LARGE SCALE GENOMIC DNA]</scope>
    <source>
        <strain evidence="1 2">DSM 108284</strain>
    </source>
</reference>